<dbReference type="PRINTS" id="PR00463">
    <property type="entry name" value="EP450I"/>
</dbReference>
<dbReference type="EC" id="1.14.14.86" evidence="14"/>
<dbReference type="CDD" id="cd11075">
    <property type="entry name" value="CYP77_89"/>
    <property type="match status" value="1"/>
</dbReference>
<evidence type="ECO:0000256" key="6">
    <source>
        <dbReference type="ARBA" id="ARBA00022805"/>
    </source>
</evidence>
<keyword evidence="10 16" id="KW-0503">Monooxygenase</keyword>
<organism evidence="17">
    <name type="scientific">Rhizophora mucronata</name>
    <name type="common">Asiatic mangrove</name>
    <dbReference type="NCBI Taxonomy" id="61149"/>
    <lineage>
        <taxon>Eukaryota</taxon>
        <taxon>Viridiplantae</taxon>
        <taxon>Streptophyta</taxon>
        <taxon>Embryophyta</taxon>
        <taxon>Tracheophyta</taxon>
        <taxon>Spermatophyta</taxon>
        <taxon>Magnoliopsida</taxon>
        <taxon>eudicotyledons</taxon>
        <taxon>Gunneridae</taxon>
        <taxon>Pentapetalae</taxon>
        <taxon>rosids</taxon>
        <taxon>fabids</taxon>
        <taxon>Malpighiales</taxon>
        <taxon>Rhizophoraceae</taxon>
        <taxon>Rhizophora</taxon>
    </lineage>
</organism>
<dbReference type="PRINTS" id="PR00385">
    <property type="entry name" value="P450"/>
</dbReference>
<keyword evidence="6" id="KW-1002">Plastid outer membrane</keyword>
<sequence>MESVTNILPSFQSVPYVTPAAVGLVFSAFVFKKFVSHQKQAASNLPTVPEVPGWPVIGNLLQLTEKKPHKTFANWAETYGPIYSIKTGASAIVVLNSTEVAKEAIVTRYPSISTRKLSKALTILTQDKCMVAMSDYDDFHKLVKRHILTNVLGSNAQKRHRCHRDTLVENVSSQLHAHWNTSPKQDVNFREIFESELFGLSMKEALGEDVGSVYSDELGISFSREEIFRALVLDPMEGAIDVDWRDFFPYLRWIPNQAFEMKIERMHFQRQAVMKALIKEQKKRIASGQELNCYLDYLLSEGKTLTEAQISMLIWEAVIEAADTTLVTTEWAMYELAKNPVCQDKLYREIIDVCGSKKIEEEHLPQLPYLNAVFHETIRKHSPVPIVPLRFVQEDTQLGGYHVPAGMEIAINIYGCNMDRNRWENPVEWKPERFLDGNYDPMDLHKTMAFGGGKRTCAGALQAMLIGCTSIGQLVQEFEWRLRDEVEENVDTLGLTSRKLHPLHVMIKPRSQ</sequence>
<dbReference type="InterPro" id="IPR044225">
    <property type="entry name" value="KO_chloroplastic"/>
</dbReference>
<evidence type="ECO:0000256" key="11">
    <source>
        <dbReference type="ARBA" id="ARBA00023136"/>
    </source>
</evidence>
<comment type="cofactor">
    <cofactor evidence="1 15">
        <name>heme</name>
        <dbReference type="ChEBI" id="CHEBI:30413"/>
    </cofactor>
</comment>
<protein>
    <recommendedName>
        <fullName evidence="14">ent-kaurene monooxygenase</fullName>
        <ecNumber evidence="14">1.14.14.86</ecNumber>
    </recommendedName>
</protein>
<dbReference type="InterPro" id="IPR036396">
    <property type="entry name" value="Cyt_P450_sf"/>
</dbReference>
<feature type="binding site" description="axial binding residue" evidence="15">
    <location>
        <position position="457"/>
    </location>
    <ligand>
        <name>heme</name>
        <dbReference type="ChEBI" id="CHEBI:30413"/>
    </ligand>
    <ligandPart>
        <name>Fe</name>
        <dbReference type="ChEBI" id="CHEBI:18248"/>
    </ligandPart>
</feature>
<evidence type="ECO:0000256" key="13">
    <source>
        <dbReference type="ARBA" id="ARBA00058795"/>
    </source>
</evidence>
<evidence type="ECO:0000256" key="10">
    <source>
        <dbReference type="ARBA" id="ARBA00023033"/>
    </source>
</evidence>
<keyword evidence="8 16" id="KW-0560">Oxidoreductase</keyword>
<evidence type="ECO:0000256" key="1">
    <source>
        <dbReference type="ARBA" id="ARBA00001971"/>
    </source>
</evidence>
<evidence type="ECO:0000256" key="15">
    <source>
        <dbReference type="PIRSR" id="PIRSR602401-1"/>
    </source>
</evidence>
<dbReference type="GO" id="GO:0009707">
    <property type="term" value="C:chloroplast outer membrane"/>
    <property type="evidence" value="ECO:0007669"/>
    <property type="project" value="UniProtKB-SubCell"/>
</dbReference>
<evidence type="ECO:0000256" key="7">
    <source>
        <dbReference type="ARBA" id="ARBA00022989"/>
    </source>
</evidence>
<evidence type="ECO:0000256" key="5">
    <source>
        <dbReference type="ARBA" id="ARBA00022723"/>
    </source>
</evidence>
<dbReference type="GO" id="GO:0020037">
    <property type="term" value="F:heme binding"/>
    <property type="evidence" value="ECO:0007669"/>
    <property type="project" value="InterPro"/>
</dbReference>
<evidence type="ECO:0000256" key="4">
    <source>
        <dbReference type="ARBA" id="ARBA00022692"/>
    </source>
</evidence>
<dbReference type="AlphaFoldDB" id="A0A2P2IWT0"/>
<evidence type="ECO:0000256" key="16">
    <source>
        <dbReference type="RuleBase" id="RU000461"/>
    </source>
</evidence>
<comment type="function">
    <text evidence="13">Catalyzes three successive oxidations of the 4-methyl group of ent-kaurene giving kaurenoic acid, a key step in gibberellins (GAs) biosynthesis. GAs, which are involved many processes, including stem elongation, play a central role in plant development.</text>
</comment>
<dbReference type="GO" id="GO:0009686">
    <property type="term" value="P:gibberellin biosynthetic process"/>
    <property type="evidence" value="ECO:0007669"/>
    <property type="project" value="InterPro"/>
</dbReference>
<reference evidence="17" key="1">
    <citation type="submission" date="2018-02" db="EMBL/GenBank/DDBJ databases">
        <title>Rhizophora mucronata_Transcriptome.</title>
        <authorList>
            <person name="Meera S.P."/>
            <person name="Sreeshan A."/>
            <person name="Augustine A."/>
        </authorList>
    </citation>
    <scope>NUCLEOTIDE SEQUENCE</scope>
    <source>
        <tissue evidence="17">Leaf</tissue>
    </source>
</reference>
<evidence type="ECO:0000313" key="17">
    <source>
        <dbReference type="EMBL" id="MBW85648.1"/>
    </source>
</evidence>
<dbReference type="PANTHER" id="PTHR47283">
    <property type="entry name" value="ENT-KAURENE OXIDASE, CHLOROPLASTIC"/>
    <property type="match status" value="1"/>
</dbReference>
<evidence type="ECO:0000256" key="8">
    <source>
        <dbReference type="ARBA" id="ARBA00023002"/>
    </source>
</evidence>
<dbReference type="EMBL" id="GGEC01005165">
    <property type="protein sequence ID" value="MBW85648.1"/>
    <property type="molecule type" value="Transcribed_RNA"/>
</dbReference>
<dbReference type="GO" id="GO:0005506">
    <property type="term" value="F:iron ion binding"/>
    <property type="evidence" value="ECO:0007669"/>
    <property type="project" value="InterPro"/>
</dbReference>
<keyword evidence="11" id="KW-0472">Membrane</keyword>
<dbReference type="GO" id="GO:0010241">
    <property type="term" value="P:ent-kaurene oxidation to kaurenoic acid"/>
    <property type="evidence" value="ECO:0007669"/>
    <property type="project" value="InterPro"/>
</dbReference>
<dbReference type="PROSITE" id="PS00086">
    <property type="entry name" value="CYTOCHROME_P450"/>
    <property type="match status" value="1"/>
</dbReference>
<evidence type="ECO:0000256" key="14">
    <source>
        <dbReference type="ARBA" id="ARBA00066565"/>
    </source>
</evidence>
<evidence type="ECO:0000256" key="3">
    <source>
        <dbReference type="ARBA" id="ARBA00022617"/>
    </source>
</evidence>
<proteinExistence type="inferred from homology"/>
<name>A0A2P2IWT0_RHIMU</name>
<dbReference type="Pfam" id="PF00067">
    <property type="entry name" value="p450"/>
    <property type="match status" value="1"/>
</dbReference>
<dbReference type="GO" id="GO:0005783">
    <property type="term" value="C:endoplasmic reticulum"/>
    <property type="evidence" value="ECO:0007669"/>
    <property type="project" value="TreeGrafter"/>
</dbReference>
<comment type="subcellular location">
    <subcellularLocation>
        <location evidence="12">Plastid</location>
        <location evidence="12">Chloroplast outer membrane</location>
        <topology evidence="12">Single-pass membrane protein</topology>
    </subcellularLocation>
</comment>
<dbReference type="FunFam" id="1.10.630.10:FF:000062">
    <property type="entry name" value="Ent-kaurene oxidase 2"/>
    <property type="match status" value="1"/>
</dbReference>
<dbReference type="InterPro" id="IPR002401">
    <property type="entry name" value="Cyt_P450_E_grp-I"/>
</dbReference>
<dbReference type="InterPro" id="IPR001128">
    <property type="entry name" value="Cyt_P450"/>
</dbReference>
<dbReference type="GO" id="GO:0016709">
    <property type="term" value="F:oxidoreductase activity, acting on paired donors, with incorporation or reduction of molecular oxygen, NAD(P)H as one donor, and incorporation of one atom of oxygen"/>
    <property type="evidence" value="ECO:0007669"/>
    <property type="project" value="TreeGrafter"/>
</dbReference>
<evidence type="ECO:0000256" key="9">
    <source>
        <dbReference type="ARBA" id="ARBA00023004"/>
    </source>
</evidence>
<keyword evidence="9 15" id="KW-0408">Iron</keyword>
<dbReference type="PANTHER" id="PTHR47283:SF1">
    <property type="entry name" value="ENT-KAURENE OXIDASE, CHLOROPLASTIC"/>
    <property type="match status" value="1"/>
</dbReference>
<dbReference type="GO" id="GO:0052615">
    <property type="term" value="F:ent-kaurene oxidase activity"/>
    <property type="evidence" value="ECO:0007669"/>
    <property type="project" value="UniProtKB-EC"/>
</dbReference>
<keyword evidence="6" id="KW-0934">Plastid</keyword>
<comment type="similarity">
    <text evidence="2 16">Belongs to the cytochrome P450 family.</text>
</comment>
<keyword evidence="3 15" id="KW-0349">Heme</keyword>
<evidence type="ECO:0000256" key="2">
    <source>
        <dbReference type="ARBA" id="ARBA00010617"/>
    </source>
</evidence>
<keyword evidence="5 15" id="KW-0479">Metal-binding</keyword>
<accession>A0A2P2IWT0</accession>
<dbReference type="Gene3D" id="1.10.630.10">
    <property type="entry name" value="Cytochrome P450"/>
    <property type="match status" value="1"/>
</dbReference>
<keyword evidence="7" id="KW-1133">Transmembrane helix</keyword>
<dbReference type="SUPFAM" id="SSF48264">
    <property type="entry name" value="Cytochrome P450"/>
    <property type="match status" value="1"/>
</dbReference>
<keyword evidence="4" id="KW-0812">Transmembrane</keyword>
<evidence type="ECO:0000256" key="12">
    <source>
        <dbReference type="ARBA" id="ARBA00023766"/>
    </source>
</evidence>
<dbReference type="InterPro" id="IPR017972">
    <property type="entry name" value="Cyt_P450_CS"/>
</dbReference>